<organism evidence="7 8">
    <name type="scientific">Streptomyces mangrovisoli</name>
    <dbReference type="NCBI Taxonomy" id="1428628"/>
    <lineage>
        <taxon>Bacteria</taxon>
        <taxon>Bacillati</taxon>
        <taxon>Actinomycetota</taxon>
        <taxon>Actinomycetes</taxon>
        <taxon>Kitasatosporales</taxon>
        <taxon>Streptomycetaceae</taxon>
        <taxon>Streptomyces</taxon>
    </lineage>
</organism>
<dbReference type="GO" id="GO:0033499">
    <property type="term" value="P:galactose catabolic process via UDP-galactose, Leloir pathway"/>
    <property type="evidence" value="ECO:0007669"/>
    <property type="project" value="TreeGrafter"/>
</dbReference>
<gene>
    <name evidence="7" type="ORF">WN71_027040</name>
</gene>
<evidence type="ECO:0000256" key="3">
    <source>
        <dbReference type="ARBA" id="ARBA00018569"/>
    </source>
</evidence>
<dbReference type="Proteomes" id="UP000034196">
    <property type="component" value="Unassembled WGS sequence"/>
</dbReference>
<dbReference type="Gene3D" id="3.90.25.10">
    <property type="entry name" value="UDP-galactose 4-epimerase, domain 1"/>
    <property type="match status" value="1"/>
</dbReference>
<dbReference type="InterPro" id="IPR036291">
    <property type="entry name" value="NAD(P)-bd_dom_sf"/>
</dbReference>
<proteinExistence type="inferred from homology"/>
<evidence type="ECO:0000256" key="2">
    <source>
        <dbReference type="ARBA" id="ARBA00007637"/>
    </source>
</evidence>
<accession>A0A1J4NT70</accession>
<comment type="caution">
    <text evidence="7">The sequence shown here is derived from an EMBL/GenBank/DDBJ whole genome shotgun (WGS) entry which is preliminary data.</text>
</comment>
<dbReference type="PANTHER" id="PTHR43725:SF53">
    <property type="entry name" value="UDP-ARABINOSE 4-EPIMERASE 1"/>
    <property type="match status" value="1"/>
</dbReference>
<dbReference type="PANTHER" id="PTHR43725">
    <property type="entry name" value="UDP-GLUCOSE 4-EPIMERASE"/>
    <property type="match status" value="1"/>
</dbReference>
<dbReference type="Gene3D" id="3.40.50.720">
    <property type="entry name" value="NAD(P)-binding Rossmann-like Domain"/>
    <property type="match status" value="1"/>
</dbReference>
<keyword evidence="8" id="KW-1185">Reference proteome</keyword>
<dbReference type="SUPFAM" id="SSF51735">
    <property type="entry name" value="NAD(P)-binding Rossmann-fold domains"/>
    <property type="match status" value="1"/>
</dbReference>
<dbReference type="AlphaFoldDB" id="A0A1J4NT70"/>
<dbReference type="RefSeq" id="WP_046592804.1">
    <property type="nucleotide sequence ID" value="NZ_LAVA02000071.1"/>
</dbReference>
<protein>
    <recommendedName>
        <fullName evidence="3">UDP-glucose 4-epimerase</fullName>
    </recommendedName>
    <alternativeName>
        <fullName evidence="5">Galactowaldenase</fullName>
    </alternativeName>
    <alternativeName>
        <fullName evidence="4">UDP-galactose 4-epimerase</fullName>
    </alternativeName>
</protein>
<dbReference type="EMBL" id="LAVA02000071">
    <property type="protein sequence ID" value="OIJ64756.1"/>
    <property type="molecule type" value="Genomic_DNA"/>
</dbReference>
<evidence type="ECO:0000256" key="4">
    <source>
        <dbReference type="ARBA" id="ARBA00031367"/>
    </source>
</evidence>
<evidence type="ECO:0000256" key="5">
    <source>
        <dbReference type="ARBA" id="ARBA00033067"/>
    </source>
</evidence>
<comment type="similarity">
    <text evidence="2">Belongs to the NAD(P)-dependent epimerase/dehydratase family.</text>
</comment>
<dbReference type="OrthoDB" id="9779041at2"/>
<name>A0A1J4NT70_9ACTN</name>
<reference evidence="7" key="1">
    <citation type="submission" date="2016-10" db="EMBL/GenBank/DDBJ databases">
        <title>Genome sequence of Streptomyces mangrovisoli MUSC 149.</title>
        <authorList>
            <person name="Lee L.-H."/>
            <person name="Ser H.-L."/>
        </authorList>
    </citation>
    <scope>NUCLEOTIDE SEQUENCE [LARGE SCALE GENOMIC DNA]</scope>
    <source>
        <strain evidence="7">MUSC 149</strain>
    </source>
</reference>
<comment type="pathway">
    <text evidence="1">Carbohydrate metabolism; galactose metabolism.</text>
</comment>
<evidence type="ECO:0000313" key="8">
    <source>
        <dbReference type="Proteomes" id="UP000034196"/>
    </source>
</evidence>
<feature type="domain" description="NAD-dependent epimerase/dehydratase" evidence="6">
    <location>
        <begin position="3"/>
        <end position="241"/>
    </location>
</feature>
<sequence>MSVLVTGAAGYVGWAVVHELLARGEQVVALVHDQAPVFPDGVEVRHADLTDRAAVSEAVRGTDGVCHLAGLARARTGSGQPTRYYAVNVTGTVHLLDAMAAETDRTGRPGRLVFASTSTVYGRPDGAPVPETAPRDLIHAYAASKAACEDLIGWQAATGLLGATILRIFNAAGGTAGRADRDPTRIVPHTVAAAAGDAAPLRINGDGTAVRDFVHVKDVATAFALALGATSPGAHAVYNLGAHPAAVRDVVEAVERLTGRPVPRSHGPAVADEARFLVADTSAITAELGWAPASTGLDELVADQWRIAHRAGSVR</sequence>
<evidence type="ECO:0000313" key="7">
    <source>
        <dbReference type="EMBL" id="OIJ64756.1"/>
    </source>
</evidence>
<evidence type="ECO:0000256" key="1">
    <source>
        <dbReference type="ARBA" id="ARBA00004947"/>
    </source>
</evidence>
<dbReference type="InterPro" id="IPR001509">
    <property type="entry name" value="Epimerase_deHydtase"/>
</dbReference>
<evidence type="ECO:0000259" key="6">
    <source>
        <dbReference type="Pfam" id="PF01370"/>
    </source>
</evidence>
<dbReference type="STRING" id="1428628.WN71_027040"/>
<dbReference type="Pfam" id="PF01370">
    <property type="entry name" value="Epimerase"/>
    <property type="match status" value="1"/>
</dbReference>